<dbReference type="Gene3D" id="1.20.140.10">
    <property type="entry name" value="Butyryl-CoA Dehydrogenase, subunit A, domain 3"/>
    <property type="match status" value="1"/>
</dbReference>
<dbReference type="PROSITE" id="PS00072">
    <property type="entry name" value="ACYL_COA_DH_1"/>
    <property type="match status" value="1"/>
</dbReference>
<comment type="cofactor">
    <cofactor evidence="1 5">
        <name>FAD</name>
        <dbReference type="ChEBI" id="CHEBI:57692"/>
    </cofactor>
</comment>
<dbReference type="Proteomes" id="UP001595444">
    <property type="component" value="Unassembled WGS sequence"/>
</dbReference>
<evidence type="ECO:0000256" key="1">
    <source>
        <dbReference type="ARBA" id="ARBA00001974"/>
    </source>
</evidence>
<dbReference type="InterPro" id="IPR046373">
    <property type="entry name" value="Acyl-CoA_Oxase/DH_mid-dom_sf"/>
</dbReference>
<dbReference type="InterPro" id="IPR009075">
    <property type="entry name" value="AcylCo_DH/oxidase_C"/>
</dbReference>
<comment type="caution">
    <text evidence="9">The sequence shown here is derived from an EMBL/GenBank/DDBJ whole genome shotgun (WGS) entry which is preliminary data.</text>
</comment>
<name>A0ABV7D2P9_9PROT</name>
<dbReference type="SUPFAM" id="SSF47203">
    <property type="entry name" value="Acyl-CoA dehydrogenase C-terminal domain-like"/>
    <property type="match status" value="1"/>
</dbReference>
<dbReference type="InterPro" id="IPR006091">
    <property type="entry name" value="Acyl-CoA_Oxase/DH_mid-dom"/>
</dbReference>
<dbReference type="InterPro" id="IPR036250">
    <property type="entry name" value="AcylCo_DH-like_C"/>
</dbReference>
<dbReference type="InterPro" id="IPR013786">
    <property type="entry name" value="AcylCoA_DH/ox_N"/>
</dbReference>
<feature type="domain" description="Acyl-CoA oxidase/dehydrogenase middle" evidence="7">
    <location>
        <begin position="127"/>
        <end position="222"/>
    </location>
</feature>
<evidence type="ECO:0000256" key="2">
    <source>
        <dbReference type="ARBA" id="ARBA00009347"/>
    </source>
</evidence>
<evidence type="ECO:0000256" key="5">
    <source>
        <dbReference type="RuleBase" id="RU362125"/>
    </source>
</evidence>
<dbReference type="InterPro" id="IPR009100">
    <property type="entry name" value="AcylCoA_DH/oxidase_NM_dom_sf"/>
</dbReference>
<dbReference type="Gene3D" id="1.10.540.10">
    <property type="entry name" value="Acyl-CoA dehydrogenase/oxidase, N-terminal domain"/>
    <property type="match status" value="1"/>
</dbReference>
<dbReference type="SUPFAM" id="SSF56645">
    <property type="entry name" value="Acyl-CoA dehydrogenase NM domain-like"/>
    <property type="match status" value="1"/>
</dbReference>
<sequence>MELPPIPHYFSSEHEQYRSSLREFVNREIVPFVNDWDEAETFPRDLYRKFGDLGALGIGYEEHLGGTPSDIFFHLITSEEVARAGCGGLSASLLSHTIGLPPVAAYGSDALKERVVPSVLSGEKIAALAVTEPGGGSDVASLKCTAFRDGEYYVLNGEKTFITSGMRADFITVAARTNKGSKGAGGVSALLVEANTPGLTRTPLKKMGWWCSDTAHLHFENVRVPVSNLLGVEHEGFKVFMKNFNSERLSMSAAACAYAQACFDEALEWAQERVTFGKSLSQHQVIRHKLVDMALQVNSARTFIYELAWQLEHKHGNPDLLVARTCMAKILSTRAMQFCADQAVQILGGMGYMRGTRSERIYREAKVMIIGGGSEEVLKDLTARQLGI</sequence>
<dbReference type="PANTHER" id="PTHR43884">
    <property type="entry name" value="ACYL-COA DEHYDROGENASE"/>
    <property type="match status" value="1"/>
</dbReference>
<dbReference type="PANTHER" id="PTHR43884:SF12">
    <property type="entry name" value="ISOVALERYL-COA DEHYDROGENASE, MITOCHONDRIAL-RELATED"/>
    <property type="match status" value="1"/>
</dbReference>
<dbReference type="InterPro" id="IPR006089">
    <property type="entry name" value="Acyl-CoA_DH_CS"/>
</dbReference>
<keyword evidence="4 5" id="KW-0274">FAD</keyword>
<feature type="domain" description="Acyl-CoA dehydrogenase/oxidase C-terminal" evidence="6">
    <location>
        <begin position="235"/>
        <end position="386"/>
    </location>
</feature>
<protein>
    <submittedName>
        <fullName evidence="9">Acyl-CoA dehydrogenase family protein</fullName>
    </submittedName>
</protein>
<dbReference type="Pfam" id="PF02771">
    <property type="entry name" value="Acyl-CoA_dh_N"/>
    <property type="match status" value="1"/>
</dbReference>
<accession>A0ABV7D2P9</accession>
<dbReference type="Gene3D" id="2.40.110.10">
    <property type="entry name" value="Butyryl-CoA Dehydrogenase, subunit A, domain 2"/>
    <property type="match status" value="1"/>
</dbReference>
<evidence type="ECO:0000256" key="4">
    <source>
        <dbReference type="ARBA" id="ARBA00022827"/>
    </source>
</evidence>
<comment type="similarity">
    <text evidence="2 5">Belongs to the acyl-CoA dehydrogenase family.</text>
</comment>
<keyword evidence="3 5" id="KW-0285">Flavoprotein</keyword>
<reference evidence="10" key="1">
    <citation type="journal article" date="2019" name="Int. J. Syst. Evol. Microbiol.">
        <title>The Global Catalogue of Microorganisms (GCM) 10K type strain sequencing project: providing services to taxonomists for standard genome sequencing and annotation.</title>
        <authorList>
            <consortium name="The Broad Institute Genomics Platform"/>
            <consortium name="The Broad Institute Genome Sequencing Center for Infectious Disease"/>
            <person name="Wu L."/>
            <person name="Ma J."/>
        </authorList>
    </citation>
    <scope>NUCLEOTIDE SEQUENCE [LARGE SCALE GENOMIC DNA]</scope>
    <source>
        <strain evidence="10">KCTC 62164</strain>
    </source>
</reference>
<evidence type="ECO:0000259" key="6">
    <source>
        <dbReference type="Pfam" id="PF00441"/>
    </source>
</evidence>
<evidence type="ECO:0000313" key="10">
    <source>
        <dbReference type="Proteomes" id="UP001595444"/>
    </source>
</evidence>
<keyword evidence="5" id="KW-0560">Oxidoreductase</keyword>
<evidence type="ECO:0000256" key="3">
    <source>
        <dbReference type="ARBA" id="ARBA00022630"/>
    </source>
</evidence>
<dbReference type="Pfam" id="PF00441">
    <property type="entry name" value="Acyl-CoA_dh_1"/>
    <property type="match status" value="1"/>
</dbReference>
<gene>
    <name evidence="9" type="ORF">ACFOKA_05785</name>
</gene>
<evidence type="ECO:0000259" key="7">
    <source>
        <dbReference type="Pfam" id="PF02770"/>
    </source>
</evidence>
<proteinExistence type="inferred from homology"/>
<organism evidence="9 10">
    <name type="scientific">Kordiimonas pumila</name>
    <dbReference type="NCBI Taxonomy" id="2161677"/>
    <lineage>
        <taxon>Bacteria</taxon>
        <taxon>Pseudomonadati</taxon>
        <taxon>Pseudomonadota</taxon>
        <taxon>Alphaproteobacteria</taxon>
        <taxon>Kordiimonadales</taxon>
        <taxon>Kordiimonadaceae</taxon>
        <taxon>Kordiimonas</taxon>
    </lineage>
</organism>
<feature type="domain" description="Acyl-CoA dehydrogenase/oxidase N-terminal" evidence="8">
    <location>
        <begin position="12"/>
        <end position="123"/>
    </location>
</feature>
<evidence type="ECO:0000313" key="9">
    <source>
        <dbReference type="EMBL" id="MFC3051409.1"/>
    </source>
</evidence>
<keyword evidence="10" id="KW-1185">Reference proteome</keyword>
<dbReference type="InterPro" id="IPR037069">
    <property type="entry name" value="AcylCoA_DH/ox_N_sf"/>
</dbReference>
<dbReference type="Pfam" id="PF02770">
    <property type="entry name" value="Acyl-CoA_dh_M"/>
    <property type="match status" value="1"/>
</dbReference>
<evidence type="ECO:0000259" key="8">
    <source>
        <dbReference type="Pfam" id="PF02771"/>
    </source>
</evidence>
<dbReference type="EMBL" id="JBHRSL010000003">
    <property type="protein sequence ID" value="MFC3051409.1"/>
    <property type="molecule type" value="Genomic_DNA"/>
</dbReference>
<dbReference type="RefSeq" id="WP_194215724.1">
    <property type="nucleotide sequence ID" value="NZ_CP061205.1"/>
</dbReference>